<reference evidence="1" key="1">
    <citation type="journal article" date="2019" name="Sci. Rep.">
        <title>A comparative genomics approach for identifying host-range determinants in Streptococcus thermophilus bacteriophages.</title>
        <authorList>
            <person name="Szymczak P."/>
            <person name="Rau M.H."/>
            <person name="Monteiro J.M."/>
            <person name="Pinho M.G."/>
            <person name="Filipe S.R."/>
            <person name="Vogensen F.K."/>
            <person name="Zeidan A.A."/>
            <person name="Janzen T."/>
        </authorList>
    </citation>
    <scope>NUCLEOTIDE SEQUENCE</scope>
    <source>
        <strain evidence="1">STCH_07_eps</strain>
    </source>
</reference>
<protein>
    <submittedName>
        <fullName evidence="1">Uncharacterized protein</fullName>
    </submittedName>
</protein>
<proteinExistence type="predicted"/>
<gene>
    <name evidence="1" type="ORF">eps07_0010</name>
</gene>
<dbReference type="RefSeq" id="WP_231910717.1">
    <property type="nucleotide sequence ID" value="NZ_JAHDUU010000015.1"/>
</dbReference>
<dbReference type="EMBL" id="MK483563">
    <property type="protein sequence ID" value="QBS00012.1"/>
    <property type="molecule type" value="Genomic_DNA"/>
</dbReference>
<evidence type="ECO:0000313" key="1">
    <source>
        <dbReference type="EMBL" id="QBS00012.1"/>
    </source>
</evidence>
<name>A0A4Y5FRE8_STRTR</name>
<accession>A0A4Y5FRE8</accession>
<organism evidence="1">
    <name type="scientific">Streptococcus thermophilus</name>
    <dbReference type="NCBI Taxonomy" id="1308"/>
    <lineage>
        <taxon>Bacteria</taxon>
        <taxon>Bacillati</taxon>
        <taxon>Bacillota</taxon>
        <taxon>Bacilli</taxon>
        <taxon>Lactobacillales</taxon>
        <taxon>Streptococcaceae</taxon>
        <taxon>Streptococcus</taxon>
    </lineage>
</organism>
<dbReference type="AlphaFoldDB" id="A0A4Y5FRE8"/>
<sequence>MSKSGIIVNDIPSVRDYVDESSILFYKSEDFNQLASIIDEFDVNDLETIQ</sequence>